<dbReference type="Pfam" id="PF07883">
    <property type="entry name" value="Cupin_2"/>
    <property type="match status" value="1"/>
</dbReference>
<evidence type="ECO:0000256" key="2">
    <source>
        <dbReference type="SAM" id="MobiDB-lite"/>
    </source>
</evidence>
<dbReference type="Gene3D" id="2.60.120.10">
    <property type="entry name" value="Jelly Rolls"/>
    <property type="match status" value="2"/>
</dbReference>
<dbReference type="SUPFAM" id="SSF51182">
    <property type="entry name" value="RmlC-like cupins"/>
    <property type="match status" value="1"/>
</dbReference>
<dbReference type="InterPro" id="IPR011051">
    <property type="entry name" value="RmlC_Cupin_sf"/>
</dbReference>
<dbReference type="RefSeq" id="WP_067228524.1">
    <property type="nucleotide sequence ID" value="NZ_KQ948549.1"/>
</dbReference>
<organism evidence="4 5">
    <name type="scientific">Streptomyces longwoodensis</name>
    <dbReference type="NCBI Taxonomy" id="68231"/>
    <lineage>
        <taxon>Bacteria</taxon>
        <taxon>Bacillati</taxon>
        <taxon>Actinomycetota</taxon>
        <taxon>Actinomycetes</taxon>
        <taxon>Kitasatosporales</taxon>
        <taxon>Streptomycetaceae</taxon>
        <taxon>Streptomyces</taxon>
    </lineage>
</organism>
<dbReference type="PANTHER" id="PTHR35848:SF6">
    <property type="entry name" value="CUPIN TYPE-2 DOMAIN-CONTAINING PROTEIN"/>
    <property type="match status" value="1"/>
</dbReference>
<dbReference type="InterPro" id="IPR014710">
    <property type="entry name" value="RmlC-like_jellyroll"/>
</dbReference>
<dbReference type="STRING" id="68231.AQJ30_04030"/>
<evidence type="ECO:0000313" key="4">
    <source>
        <dbReference type="EMBL" id="KUN41059.1"/>
    </source>
</evidence>
<accession>A0A101R3L8</accession>
<feature type="region of interest" description="Disordered" evidence="2">
    <location>
        <begin position="1"/>
        <end position="42"/>
    </location>
</feature>
<comment type="caution">
    <text evidence="4">The sequence shown here is derived from an EMBL/GenBank/DDBJ whole genome shotgun (WGS) entry which is preliminary data.</text>
</comment>
<name>A0A101R3L8_9ACTN</name>
<dbReference type="GeneID" id="91423794"/>
<dbReference type="EMBL" id="LMWS01000005">
    <property type="protein sequence ID" value="KUN41059.1"/>
    <property type="molecule type" value="Genomic_DNA"/>
</dbReference>
<dbReference type="AlphaFoldDB" id="A0A101R3L8"/>
<dbReference type="InterPro" id="IPR051610">
    <property type="entry name" value="GPI/OXD"/>
</dbReference>
<gene>
    <name evidence="4" type="ORF">AQJ30_04030</name>
</gene>
<keyword evidence="5" id="KW-1185">Reference proteome</keyword>
<reference evidence="4 5" key="1">
    <citation type="submission" date="2015-10" db="EMBL/GenBank/DDBJ databases">
        <title>Draft genome sequence of Streptomyces longwoodensis DSM 41677, type strain for the species Streptomyces longwoodensis.</title>
        <authorList>
            <person name="Ruckert C."/>
            <person name="Winkler A."/>
            <person name="Kalinowski J."/>
            <person name="Kampfer P."/>
            <person name="Glaeser S."/>
        </authorList>
    </citation>
    <scope>NUCLEOTIDE SEQUENCE [LARGE SCALE GENOMIC DNA]</scope>
    <source>
        <strain evidence="4 5">DSM 41677</strain>
    </source>
</reference>
<sequence>MSTEASPSHRAPATSPSGQATTGHPPLPAHTAGGPRSPFRSIGTAKGAATVYGVHGAAGRTHWKCFAGRRQLDSATEAVEWASIPPRGLSGEHRHTRTEEIYLILRGRGEFLFNGSPHRVGPGSLALTAPGNVHGLRNTADTDLDWWVIETLAPATHTVLSTPDHMHPGVPAMGNPVIFDLFKDRTVRTDGVFTGPLRQVDVVELEAGQRTVLGAPDAEVAVFVHSGDGRATADAATVDLSRDTCFTLAAGTSTAVHALTPLRLLVVTLALRQHSAEAS</sequence>
<evidence type="ECO:0000259" key="3">
    <source>
        <dbReference type="Pfam" id="PF07883"/>
    </source>
</evidence>
<evidence type="ECO:0000256" key="1">
    <source>
        <dbReference type="ARBA" id="ARBA00022723"/>
    </source>
</evidence>
<protein>
    <recommendedName>
        <fullName evidence="3">Cupin type-2 domain-containing protein</fullName>
    </recommendedName>
</protein>
<keyword evidence="1" id="KW-0479">Metal-binding</keyword>
<evidence type="ECO:0000313" key="5">
    <source>
        <dbReference type="Proteomes" id="UP000053271"/>
    </source>
</evidence>
<dbReference type="InterPro" id="IPR013096">
    <property type="entry name" value="Cupin_2"/>
</dbReference>
<feature type="domain" description="Cupin type-2" evidence="3">
    <location>
        <begin position="83"/>
        <end position="149"/>
    </location>
</feature>
<dbReference type="Proteomes" id="UP000053271">
    <property type="component" value="Unassembled WGS sequence"/>
</dbReference>
<dbReference type="GO" id="GO:0046872">
    <property type="term" value="F:metal ion binding"/>
    <property type="evidence" value="ECO:0007669"/>
    <property type="project" value="UniProtKB-KW"/>
</dbReference>
<dbReference type="PANTHER" id="PTHR35848">
    <property type="entry name" value="OXALATE-BINDING PROTEIN"/>
    <property type="match status" value="1"/>
</dbReference>
<proteinExistence type="predicted"/>